<feature type="compositionally biased region" description="Basic and acidic residues" evidence="4">
    <location>
        <begin position="318"/>
        <end position="331"/>
    </location>
</feature>
<keyword evidence="6" id="KW-1185">Reference proteome</keyword>
<protein>
    <recommendedName>
        <fullName evidence="7">Leucine-rich repeat and IQ domain-containing protein 1</fullName>
    </recommendedName>
</protein>
<feature type="region of interest" description="Disordered" evidence="4">
    <location>
        <begin position="1401"/>
        <end position="1429"/>
    </location>
</feature>
<feature type="coiled-coil region" evidence="3">
    <location>
        <begin position="189"/>
        <end position="252"/>
    </location>
</feature>
<keyword evidence="1" id="KW-0433">Leucine-rich repeat</keyword>
<dbReference type="InterPro" id="IPR001611">
    <property type="entry name" value="Leu-rich_rpt"/>
</dbReference>
<feature type="region of interest" description="Disordered" evidence="4">
    <location>
        <begin position="587"/>
        <end position="630"/>
    </location>
</feature>
<dbReference type="EMBL" id="CAJNOR010002123">
    <property type="protein sequence ID" value="CAF1250746.1"/>
    <property type="molecule type" value="Genomic_DNA"/>
</dbReference>
<feature type="compositionally biased region" description="Low complexity" evidence="4">
    <location>
        <begin position="1235"/>
        <end position="1244"/>
    </location>
</feature>
<dbReference type="SUPFAM" id="SSF52540">
    <property type="entry name" value="P-loop containing nucleoside triphosphate hydrolases"/>
    <property type="match status" value="1"/>
</dbReference>
<dbReference type="PROSITE" id="PS51450">
    <property type="entry name" value="LRR"/>
    <property type="match status" value="4"/>
</dbReference>
<evidence type="ECO:0000256" key="3">
    <source>
        <dbReference type="SAM" id="Coils"/>
    </source>
</evidence>
<comment type="caution">
    <text evidence="5">The sequence shown here is derived from an EMBL/GenBank/DDBJ whole genome shotgun (WGS) entry which is preliminary data.</text>
</comment>
<dbReference type="PROSITE" id="PS50096">
    <property type="entry name" value="IQ"/>
    <property type="match status" value="2"/>
</dbReference>
<dbReference type="SMART" id="SM00015">
    <property type="entry name" value="IQ"/>
    <property type="match status" value="3"/>
</dbReference>
<accession>A0A815A1Z8</accession>
<dbReference type="SMART" id="SM00364">
    <property type="entry name" value="LRR_BAC"/>
    <property type="match status" value="4"/>
</dbReference>
<feature type="compositionally biased region" description="Basic and acidic residues" evidence="4">
    <location>
        <begin position="610"/>
        <end position="628"/>
    </location>
</feature>
<evidence type="ECO:0000313" key="6">
    <source>
        <dbReference type="Proteomes" id="UP000663828"/>
    </source>
</evidence>
<evidence type="ECO:0008006" key="7">
    <source>
        <dbReference type="Google" id="ProtNLM"/>
    </source>
</evidence>
<evidence type="ECO:0000313" key="5">
    <source>
        <dbReference type="EMBL" id="CAF1250746.1"/>
    </source>
</evidence>
<keyword evidence="3" id="KW-0175">Coiled coil</keyword>
<dbReference type="InterPro" id="IPR032675">
    <property type="entry name" value="LRR_dom_sf"/>
</dbReference>
<feature type="compositionally biased region" description="Polar residues" evidence="4">
    <location>
        <begin position="1324"/>
        <end position="1338"/>
    </location>
</feature>
<evidence type="ECO:0000256" key="4">
    <source>
        <dbReference type="SAM" id="MobiDB-lite"/>
    </source>
</evidence>
<dbReference type="GO" id="GO:0005737">
    <property type="term" value="C:cytoplasm"/>
    <property type="evidence" value="ECO:0007669"/>
    <property type="project" value="TreeGrafter"/>
</dbReference>
<evidence type="ECO:0000256" key="1">
    <source>
        <dbReference type="ARBA" id="ARBA00022614"/>
    </source>
</evidence>
<dbReference type="SUPFAM" id="SSF52058">
    <property type="entry name" value="L domain-like"/>
    <property type="match status" value="1"/>
</dbReference>
<reference evidence="5" key="1">
    <citation type="submission" date="2021-02" db="EMBL/GenBank/DDBJ databases">
        <authorList>
            <person name="Nowell W R."/>
        </authorList>
    </citation>
    <scope>NUCLEOTIDE SEQUENCE</scope>
</reference>
<sequence>MDPNDEADLDRLIQEELDALTLDGSLEDDDGPTDRQTDTESVEFKQDLSETRRNLEKQMLERLAAFQKESEVNVDRYEIDFTEIDELIKKPVGQNEKEIQNNVARQCGIEREELDRILESINTEELPSDSMIQSNSDDDDDDNYDARQKIEALKQSLQPVETVETAEPTPRELEDPNKKLYDERLIESHQRMLDELALLEQRRKEEEERYAFVLQEQQVRLAEEYRRLQETLDENTRQAQNEKLQFENLCREQERVTNERHNKMATIIQAWYRGRRVYRQYHEEIEKRVEPTLKSIAKKRKKKEQIEMANVPKATKTQRIDPTEKENQRETDMTTMLLPTSNRISSPLIDVAIKPINQGQKLQPLIPTEQSIAQKEESTKKKKVNTKQTSNTPPPSTQILQLENPIDFIPTIFPDETNVFPPNHRVSSPIQSKQQRVRSPHRRIPASKAESAQVPVNAKNTTSNQKIVLTSKPLTMIPIKVSNTHMPTHVKDSLTTLARSNTFDKNIESPITPSIENISMSNSLIRSKTFDKEMENFQRPTIERISTARSVDSTSSATLKRSNTFVNKSSTTLLRIGSISPRKAANIVPPTAEAKPDPIVSKPKRIPSSTEDRTQIETLPAKEEKKSEVSSNHSQLVFSFHDPHPIDKSADPLPVDPIISSKPIETLPVTRDRPITPKVSTPRKTMPVQEIPTTQVTYPFLNDARRWAEHTRDMTYANLIKLTEELSHQIPSRKAGVSIRKLPDIDSQLLTKAAKSQSPSELRYLLLDKLITPCSLSLVGNTYSNLTHLTLRQCKLVQLTGLESCSSLTILDVENNWLEQVHIQLNHLQYLNISRNRLTSLLSLQSLSLKYLDVSKNRLTRLNGIETLSNLNILLATGNQLLTTIGLQGCTHLLHMDLSDNHLVEMEQLEQCPLLITLKATSNALIQCPNLLNSILLNELDLSSNSLTSFDELSTGSWLPFLTHLRLASNSLQELSPIKLPALNELDLGFNQLSDESIVKRFVKTCSSLCRLNLEQNPVLCDINETLVSEKNSPTNPITLLPNFSTNKSTESIQLYLSFLSNITSVLIKLRQTVEQCQTEPFHLLKLIQNQCQQYYEQKKVEPVELSEIINLSSEPKELSPKEQSIIRLQAHWRRRLMEQNLDKRQQAAQKIQARWRGYVVRQRMYSVRHFHSSQQQTFDEIDLTQFEFDEAAFDAKFQRPRTPVARVRQVWQSQHGILPSPIQISELSRPNSGRASSAASSRAKPIVEPLDMSARPVMMTNEWGFTPSSTTAALMLKRAQKMKWNAERRQKRQHMDAFQRLQMARNNEQPPGTLRLARRKPSVANTTKPLAHTQTVNPPVVTQPRANRVYEWVHTQVARIDDSGLPNANSPRYDRKRLPSLESSTDSLNRLRSNELLHQQQNRWNTSSVSIRQPPSLLPPINGQNSRL</sequence>
<dbReference type="PANTHER" id="PTHR15454">
    <property type="entry name" value="NISCHARIN RELATED"/>
    <property type="match status" value="1"/>
</dbReference>
<feature type="region of interest" description="Disordered" evidence="4">
    <location>
        <begin position="1304"/>
        <end position="1339"/>
    </location>
</feature>
<organism evidence="5 6">
    <name type="scientific">Adineta ricciae</name>
    <name type="common">Rotifer</name>
    <dbReference type="NCBI Taxonomy" id="249248"/>
    <lineage>
        <taxon>Eukaryota</taxon>
        <taxon>Metazoa</taxon>
        <taxon>Spiralia</taxon>
        <taxon>Gnathifera</taxon>
        <taxon>Rotifera</taxon>
        <taxon>Eurotatoria</taxon>
        <taxon>Bdelloidea</taxon>
        <taxon>Adinetida</taxon>
        <taxon>Adinetidae</taxon>
        <taxon>Adineta</taxon>
    </lineage>
</organism>
<name>A0A815A1Z8_ADIRI</name>
<feature type="region of interest" description="Disordered" evidence="4">
    <location>
        <begin position="1363"/>
        <end position="1387"/>
    </location>
</feature>
<dbReference type="Pfam" id="PF00612">
    <property type="entry name" value="IQ"/>
    <property type="match status" value="1"/>
</dbReference>
<feature type="compositionally biased region" description="Basic and acidic residues" evidence="4">
    <location>
        <begin position="32"/>
        <end position="50"/>
    </location>
</feature>
<proteinExistence type="predicted"/>
<feature type="region of interest" description="Disordered" evidence="4">
    <location>
        <begin position="156"/>
        <end position="175"/>
    </location>
</feature>
<feature type="region of interest" description="Disordered" evidence="4">
    <location>
        <begin position="20"/>
        <end position="50"/>
    </location>
</feature>
<evidence type="ECO:0000256" key="2">
    <source>
        <dbReference type="ARBA" id="ARBA00022737"/>
    </source>
</evidence>
<feature type="region of interest" description="Disordered" evidence="4">
    <location>
        <begin position="373"/>
        <end position="399"/>
    </location>
</feature>
<dbReference type="Proteomes" id="UP000663828">
    <property type="component" value="Unassembled WGS sequence"/>
</dbReference>
<feature type="compositionally biased region" description="Polar residues" evidence="4">
    <location>
        <begin position="386"/>
        <end position="399"/>
    </location>
</feature>
<dbReference type="InterPro" id="IPR000048">
    <property type="entry name" value="IQ_motif_EF-hand-BS"/>
</dbReference>
<dbReference type="InterPro" id="IPR027417">
    <property type="entry name" value="P-loop_NTPase"/>
</dbReference>
<dbReference type="CDD" id="cd23767">
    <property type="entry name" value="IQCD"/>
    <property type="match status" value="1"/>
</dbReference>
<feature type="region of interest" description="Disordered" evidence="4">
    <location>
        <begin position="312"/>
        <end position="331"/>
    </location>
</feature>
<feature type="compositionally biased region" description="Polar residues" evidence="4">
    <location>
        <begin position="1223"/>
        <end position="1234"/>
    </location>
</feature>
<feature type="region of interest" description="Disordered" evidence="4">
    <location>
        <begin position="1222"/>
        <end position="1247"/>
    </location>
</feature>
<gene>
    <name evidence="5" type="ORF">XAT740_LOCUS26242</name>
</gene>
<keyword evidence="2" id="KW-0677">Repeat</keyword>
<dbReference type="PANTHER" id="PTHR15454:SF56">
    <property type="entry name" value="PROTEIN PHOSPHATASE 1 REGULATORY SUBUNIT 7-RELATED"/>
    <property type="match status" value="1"/>
</dbReference>
<feature type="compositionally biased region" description="Polar residues" evidence="4">
    <location>
        <begin position="1401"/>
        <end position="1414"/>
    </location>
</feature>
<dbReference type="Gene3D" id="3.80.10.10">
    <property type="entry name" value="Ribonuclease Inhibitor"/>
    <property type="match status" value="1"/>
</dbReference>
<dbReference type="Gene3D" id="1.20.5.190">
    <property type="match status" value="1"/>
</dbReference>
<feature type="region of interest" description="Disordered" evidence="4">
    <location>
        <begin position="121"/>
        <end position="143"/>
    </location>
</feature>